<keyword evidence="3" id="KW-1185">Reference proteome</keyword>
<evidence type="ECO:0000256" key="1">
    <source>
        <dbReference type="SAM" id="MobiDB-lite"/>
    </source>
</evidence>
<dbReference type="EMBL" id="CP144913">
    <property type="protein sequence ID" value="WXB75146.1"/>
    <property type="molecule type" value="Genomic_DNA"/>
</dbReference>
<organism evidence="2 3">
    <name type="scientific">Janibacter alittae</name>
    <dbReference type="NCBI Taxonomy" id="3115209"/>
    <lineage>
        <taxon>Bacteria</taxon>
        <taxon>Bacillati</taxon>
        <taxon>Actinomycetota</taxon>
        <taxon>Actinomycetes</taxon>
        <taxon>Micrococcales</taxon>
        <taxon>Intrasporangiaceae</taxon>
        <taxon>Janibacter</taxon>
    </lineage>
</organism>
<dbReference type="RefSeq" id="WP_338747859.1">
    <property type="nucleotide sequence ID" value="NZ_CP144913.1"/>
</dbReference>
<name>A0ABZ2MDL5_9MICO</name>
<proteinExistence type="predicted"/>
<sequence length="64" mass="7322">MKMRGCLSEHGYETSEPPSKEQFVNTALSGRPPWNPYMDVPADLRQEEWDSLIADCPQDLPLDE</sequence>
<evidence type="ECO:0000313" key="3">
    <source>
        <dbReference type="Proteomes" id="UP001382727"/>
    </source>
</evidence>
<gene>
    <name evidence="2" type="ORF">V1351_09195</name>
</gene>
<evidence type="ECO:0000313" key="2">
    <source>
        <dbReference type="EMBL" id="WXB75146.1"/>
    </source>
</evidence>
<dbReference type="Proteomes" id="UP001382727">
    <property type="component" value="Chromosome"/>
</dbReference>
<feature type="region of interest" description="Disordered" evidence="1">
    <location>
        <begin position="1"/>
        <end position="35"/>
    </location>
</feature>
<reference evidence="2 3" key="1">
    <citation type="submission" date="2024-02" db="EMBL/GenBank/DDBJ databases">
        <title>Janibacter sp. nov., isolated from gut of marine sandworm.</title>
        <authorList>
            <person name="Kim B."/>
            <person name="Jun M.O."/>
            <person name="Shin N.-R."/>
        </authorList>
    </citation>
    <scope>NUCLEOTIDE SEQUENCE [LARGE SCALE GENOMIC DNA]</scope>
    <source>
        <strain evidence="2 3">A1S7</strain>
    </source>
</reference>
<protein>
    <submittedName>
        <fullName evidence="2">Uncharacterized protein</fullName>
    </submittedName>
</protein>
<accession>A0ABZ2MDL5</accession>